<dbReference type="EC" id="4.2.1.75" evidence="3 9"/>
<organism evidence="11 12">
    <name type="scientific">Thiogranum longum</name>
    <dbReference type="NCBI Taxonomy" id="1537524"/>
    <lineage>
        <taxon>Bacteria</taxon>
        <taxon>Pseudomonadati</taxon>
        <taxon>Pseudomonadota</taxon>
        <taxon>Gammaproteobacteria</taxon>
        <taxon>Chromatiales</taxon>
        <taxon>Ectothiorhodospiraceae</taxon>
        <taxon>Thiogranum</taxon>
    </lineage>
</organism>
<gene>
    <name evidence="11" type="ORF">DFR30_0033</name>
</gene>
<keyword evidence="4 9" id="KW-0456">Lyase</keyword>
<proteinExistence type="inferred from homology"/>
<evidence type="ECO:0000256" key="9">
    <source>
        <dbReference type="RuleBase" id="RU366031"/>
    </source>
</evidence>
<dbReference type="PANTHER" id="PTHR38042">
    <property type="entry name" value="UROPORPHYRINOGEN-III SYNTHASE, CHLOROPLASTIC"/>
    <property type="match status" value="1"/>
</dbReference>
<dbReference type="GO" id="GO:0004852">
    <property type="term" value="F:uroporphyrinogen-III synthase activity"/>
    <property type="evidence" value="ECO:0007669"/>
    <property type="project" value="UniProtKB-UniRule"/>
</dbReference>
<dbReference type="UniPathway" id="UPA00251">
    <property type="reaction ID" value="UER00320"/>
</dbReference>
<evidence type="ECO:0000256" key="6">
    <source>
        <dbReference type="ARBA" id="ARBA00037589"/>
    </source>
</evidence>
<comment type="catalytic activity">
    <reaction evidence="8 9">
        <text>hydroxymethylbilane = uroporphyrinogen III + H2O</text>
        <dbReference type="Rhea" id="RHEA:18965"/>
        <dbReference type="ChEBI" id="CHEBI:15377"/>
        <dbReference type="ChEBI" id="CHEBI:57308"/>
        <dbReference type="ChEBI" id="CHEBI:57845"/>
        <dbReference type="EC" id="4.2.1.75"/>
    </reaction>
</comment>
<comment type="caution">
    <text evidence="11">The sequence shown here is derived from an EMBL/GenBank/DDBJ whole genome shotgun (WGS) entry which is preliminary data.</text>
</comment>
<dbReference type="InterPro" id="IPR003754">
    <property type="entry name" value="4pyrrol_synth_uPrphyn_synth"/>
</dbReference>
<dbReference type="Gene3D" id="3.40.50.10090">
    <property type="match status" value="2"/>
</dbReference>
<name>A0A4R1H531_9GAMM</name>
<dbReference type="Proteomes" id="UP000295707">
    <property type="component" value="Unassembled WGS sequence"/>
</dbReference>
<dbReference type="PANTHER" id="PTHR38042:SF1">
    <property type="entry name" value="UROPORPHYRINOGEN-III SYNTHASE, CHLOROPLASTIC"/>
    <property type="match status" value="1"/>
</dbReference>
<comment type="function">
    <text evidence="6 9">Catalyzes cyclization of the linear tetrapyrrole, hydroxymethylbilane, to the macrocyclic uroporphyrinogen III.</text>
</comment>
<evidence type="ECO:0000256" key="7">
    <source>
        <dbReference type="ARBA" id="ARBA00040167"/>
    </source>
</evidence>
<keyword evidence="12" id="KW-1185">Reference proteome</keyword>
<dbReference type="AlphaFoldDB" id="A0A4R1H531"/>
<sequence>MTEPPATGSGPLRNCGVLVTRPAHQASGLCQRIGLLGGRSISFPVLEITAPKDSRPLEDSVAQLDDFDIAIFISANAVEHALACILAQRDWPVAVRIAVIGRRSAEALESFGLQADICPQEHFNSEGLLEQEALQDVAGQQVLIFRGNGGREYLADSLRERGATVQYVEAYQRSRPAESSTSLVKAWRSGKIDIVQVNSIESLENLFAMLDDEGRALLRDTPLLVVSERMLPVVERMGFTQPPVLAANATDDAVLDALCTWHG</sequence>
<dbReference type="SUPFAM" id="SSF69618">
    <property type="entry name" value="HemD-like"/>
    <property type="match status" value="1"/>
</dbReference>
<feature type="domain" description="Tetrapyrrole biosynthesis uroporphyrinogen III synthase" evidence="10">
    <location>
        <begin position="32"/>
        <end position="252"/>
    </location>
</feature>
<dbReference type="RefSeq" id="WP_132970746.1">
    <property type="nucleotide sequence ID" value="NZ_SMFX01000001.1"/>
</dbReference>
<evidence type="ECO:0000256" key="2">
    <source>
        <dbReference type="ARBA" id="ARBA00008133"/>
    </source>
</evidence>
<evidence type="ECO:0000259" key="10">
    <source>
        <dbReference type="Pfam" id="PF02602"/>
    </source>
</evidence>
<accession>A0A4R1H531</accession>
<keyword evidence="5 9" id="KW-0627">Porphyrin biosynthesis</keyword>
<dbReference type="OrthoDB" id="9787650at2"/>
<evidence type="ECO:0000313" key="11">
    <source>
        <dbReference type="EMBL" id="TCK16814.1"/>
    </source>
</evidence>
<evidence type="ECO:0000256" key="4">
    <source>
        <dbReference type="ARBA" id="ARBA00023239"/>
    </source>
</evidence>
<evidence type="ECO:0000256" key="1">
    <source>
        <dbReference type="ARBA" id="ARBA00004772"/>
    </source>
</evidence>
<dbReference type="CDD" id="cd06578">
    <property type="entry name" value="HemD"/>
    <property type="match status" value="1"/>
</dbReference>
<dbReference type="GO" id="GO:0006780">
    <property type="term" value="P:uroporphyrinogen III biosynthetic process"/>
    <property type="evidence" value="ECO:0007669"/>
    <property type="project" value="UniProtKB-UniRule"/>
</dbReference>
<evidence type="ECO:0000256" key="8">
    <source>
        <dbReference type="ARBA" id="ARBA00048617"/>
    </source>
</evidence>
<protein>
    <recommendedName>
        <fullName evidence="7 9">Uroporphyrinogen-III synthase</fullName>
        <ecNumber evidence="3 9">4.2.1.75</ecNumber>
    </recommendedName>
</protein>
<dbReference type="InterPro" id="IPR036108">
    <property type="entry name" value="4pyrrol_syn_uPrphyn_synt_sf"/>
</dbReference>
<evidence type="ECO:0000256" key="5">
    <source>
        <dbReference type="ARBA" id="ARBA00023244"/>
    </source>
</evidence>
<dbReference type="EMBL" id="SMFX01000001">
    <property type="protein sequence ID" value="TCK16814.1"/>
    <property type="molecule type" value="Genomic_DNA"/>
</dbReference>
<comment type="pathway">
    <text evidence="1 9">Porphyrin-containing compound metabolism; protoporphyrin-IX biosynthesis; coproporphyrinogen-III from 5-aminolevulinate: step 3/4.</text>
</comment>
<dbReference type="GO" id="GO:0006782">
    <property type="term" value="P:protoporphyrinogen IX biosynthetic process"/>
    <property type="evidence" value="ECO:0007669"/>
    <property type="project" value="UniProtKB-UniRule"/>
</dbReference>
<reference evidence="11 12" key="1">
    <citation type="submission" date="2019-03" db="EMBL/GenBank/DDBJ databases">
        <title>Genomic Encyclopedia of Type Strains, Phase IV (KMG-IV): sequencing the most valuable type-strain genomes for metagenomic binning, comparative biology and taxonomic classification.</title>
        <authorList>
            <person name="Goeker M."/>
        </authorList>
    </citation>
    <scope>NUCLEOTIDE SEQUENCE [LARGE SCALE GENOMIC DNA]</scope>
    <source>
        <strain evidence="11 12">DSM 19610</strain>
    </source>
</reference>
<evidence type="ECO:0000256" key="3">
    <source>
        <dbReference type="ARBA" id="ARBA00013109"/>
    </source>
</evidence>
<dbReference type="InterPro" id="IPR039793">
    <property type="entry name" value="UROS/Hem4"/>
</dbReference>
<evidence type="ECO:0000313" key="12">
    <source>
        <dbReference type="Proteomes" id="UP000295707"/>
    </source>
</evidence>
<comment type="similarity">
    <text evidence="2 9">Belongs to the uroporphyrinogen-III synthase family.</text>
</comment>
<dbReference type="Pfam" id="PF02602">
    <property type="entry name" value="HEM4"/>
    <property type="match status" value="1"/>
</dbReference>